<comment type="similarity">
    <text evidence="2 5">Belongs to the DegT/DnrJ/EryC1 family.</text>
</comment>
<keyword evidence="6" id="KW-0808">Transferase</keyword>
<name>A0A2A2EYY1_9GAMM</name>
<dbReference type="InterPro" id="IPR000653">
    <property type="entry name" value="DegT/StrS_aminotransferase"/>
</dbReference>
<keyword evidence="6" id="KW-0032">Aminotransferase</keyword>
<dbReference type="GO" id="GO:0008483">
    <property type="term" value="F:transaminase activity"/>
    <property type="evidence" value="ECO:0007669"/>
    <property type="project" value="UniProtKB-KW"/>
</dbReference>
<evidence type="ECO:0000256" key="2">
    <source>
        <dbReference type="ARBA" id="ARBA00037999"/>
    </source>
</evidence>
<reference evidence="6 7" key="1">
    <citation type="submission" date="2017-08" db="EMBL/GenBank/DDBJ databases">
        <title>Halovibrio sewagensis sp. nov., isolated from wastewater of high salinity.</title>
        <authorList>
            <person name="Dong X."/>
            <person name="Zhang G."/>
        </authorList>
    </citation>
    <scope>NUCLEOTIDE SEQUENCE [LARGE SCALE GENOMIC DNA]</scope>
    <source>
        <strain evidence="6 7">YL5-2</strain>
    </source>
</reference>
<dbReference type="SUPFAM" id="SSF53383">
    <property type="entry name" value="PLP-dependent transferases"/>
    <property type="match status" value="1"/>
</dbReference>
<comment type="caution">
    <text evidence="6">The sequence shown here is derived from an EMBL/GenBank/DDBJ whole genome shotgun (WGS) entry which is preliminary data.</text>
</comment>
<dbReference type="PIRSF" id="PIRSF000390">
    <property type="entry name" value="PLP_StrS"/>
    <property type="match status" value="1"/>
</dbReference>
<evidence type="ECO:0000256" key="1">
    <source>
        <dbReference type="ARBA" id="ARBA00022898"/>
    </source>
</evidence>
<evidence type="ECO:0000256" key="3">
    <source>
        <dbReference type="PIRSR" id="PIRSR000390-1"/>
    </source>
</evidence>
<dbReference type="Proteomes" id="UP000218896">
    <property type="component" value="Unassembled WGS sequence"/>
</dbReference>
<dbReference type="GO" id="GO:0030170">
    <property type="term" value="F:pyridoxal phosphate binding"/>
    <property type="evidence" value="ECO:0007669"/>
    <property type="project" value="TreeGrafter"/>
</dbReference>
<dbReference type="Gene3D" id="3.40.640.10">
    <property type="entry name" value="Type I PLP-dependent aspartate aminotransferase-like (Major domain)"/>
    <property type="match status" value="1"/>
</dbReference>
<dbReference type="InterPro" id="IPR015421">
    <property type="entry name" value="PyrdxlP-dep_Trfase_major"/>
</dbReference>
<dbReference type="EMBL" id="NSKD01000008">
    <property type="protein sequence ID" value="PAU77898.1"/>
    <property type="molecule type" value="Genomic_DNA"/>
</dbReference>
<dbReference type="CDD" id="cd00616">
    <property type="entry name" value="AHBA_syn"/>
    <property type="match status" value="1"/>
</dbReference>
<dbReference type="RefSeq" id="WP_095618463.1">
    <property type="nucleotide sequence ID" value="NZ_NSKD01000008.1"/>
</dbReference>
<evidence type="ECO:0000256" key="5">
    <source>
        <dbReference type="RuleBase" id="RU004508"/>
    </source>
</evidence>
<keyword evidence="1 4" id="KW-0663">Pyridoxal phosphate</keyword>
<evidence type="ECO:0000256" key="4">
    <source>
        <dbReference type="PIRSR" id="PIRSR000390-2"/>
    </source>
</evidence>
<evidence type="ECO:0000313" key="7">
    <source>
        <dbReference type="Proteomes" id="UP000218896"/>
    </source>
</evidence>
<dbReference type="PANTHER" id="PTHR30244:SF9">
    <property type="entry name" value="PROTEIN RV3402C"/>
    <property type="match status" value="1"/>
</dbReference>
<organism evidence="6 7">
    <name type="scientific">Halovibrio salipaludis</name>
    <dbReference type="NCBI Taxonomy" id="2032626"/>
    <lineage>
        <taxon>Bacteria</taxon>
        <taxon>Pseudomonadati</taxon>
        <taxon>Pseudomonadota</taxon>
        <taxon>Gammaproteobacteria</taxon>
        <taxon>Oceanospirillales</taxon>
        <taxon>Halomonadaceae</taxon>
        <taxon>Halovibrio</taxon>
    </lineage>
</organism>
<dbReference type="Pfam" id="PF01041">
    <property type="entry name" value="DegT_DnrJ_EryC1"/>
    <property type="match status" value="1"/>
</dbReference>
<sequence>MIQVTKPFIPDREKLDKYLDGIFERTWLTNNGPLVQELTQRLEDYLDVENLLLVANGTLALQVAYKALGVETEAVTTPFTFAATPGSMKWQGITPRFADIDPNTLNLYPAQAEKTITENTQALVPVHVYGNACDDDSLQEIASRHNLRLIYDASHAFGVQYKDESLLNCGDASTLSFHATKLFHTVEGGAIVFKNKDELERARSMINFGQSPDTPNDIASVGINAKMSELHAAMGLAMLDSVDEIISQRKALVQEYHRCLEAHVEFPQRWGSENGAYMPVLLASKEQTDAVDTHLQQAGIRGRRYFSPALHESKAYDNGDECPVASDIAGRILCLPIYPGLTTSHVRWVSDHVCQAL</sequence>
<dbReference type="GO" id="GO:0000271">
    <property type="term" value="P:polysaccharide biosynthetic process"/>
    <property type="evidence" value="ECO:0007669"/>
    <property type="project" value="TreeGrafter"/>
</dbReference>
<dbReference type="AlphaFoldDB" id="A0A2A2EYY1"/>
<accession>A0A2A2EYY1</accession>
<dbReference type="OrthoDB" id="9804264at2"/>
<feature type="active site" description="Proton acceptor" evidence="3">
    <location>
        <position position="181"/>
    </location>
</feature>
<evidence type="ECO:0000313" key="6">
    <source>
        <dbReference type="EMBL" id="PAU77898.1"/>
    </source>
</evidence>
<protein>
    <submittedName>
        <fullName evidence="6">Aminotransferase DegT</fullName>
    </submittedName>
</protein>
<gene>
    <name evidence="6" type="ORF">CK501_14505</name>
</gene>
<proteinExistence type="inferred from homology"/>
<keyword evidence="7" id="KW-1185">Reference proteome</keyword>
<feature type="modified residue" description="N6-(pyridoxal phosphate)lysine" evidence="4">
    <location>
        <position position="181"/>
    </location>
</feature>
<dbReference type="InterPro" id="IPR015424">
    <property type="entry name" value="PyrdxlP-dep_Trfase"/>
</dbReference>
<dbReference type="PANTHER" id="PTHR30244">
    <property type="entry name" value="TRANSAMINASE"/>
    <property type="match status" value="1"/>
</dbReference>